<dbReference type="AlphaFoldDB" id="A0A4S2KY60"/>
<accession>A0A4S2KY60</accession>
<gene>
    <name evidence="1" type="ORF">DBV15_06778</name>
</gene>
<evidence type="ECO:0000313" key="2">
    <source>
        <dbReference type="Proteomes" id="UP000310200"/>
    </source>
</evidence>
<keyword evidence="2" id="KW-1185">Reference proteome</keyword>
<sequence length="111" mass="12418">MEGALNVAMNYRVHLFLVEEEETIPSAFFSYDTAAAYQSVTQCMESDSPLRICCSSWSRATQTFSFNSEVERAMPFYSKKLAVSWRAKPPKIVGLSRSHGRFLASALGLLP</sequence>
<organism evidence="1 2">
    <name type="scientific">Temnothorax longispinosus</name>
    <dbReference type="NCBI Taxonomy" id="300112"/>
    <lineage>
        <taxon>Eukaryota</taxon>
        <taxon>Metazoa</taxon>
        <taxon>Ecdysozoa</taxon>
        <taxon>Arthropoda</taxon>
        <taxon>Hexapoda</taxon>
        <taxon>Insecta</taxon>
        <taxon>Pterygota</taxon>
        <taxon>Neoptera</taxon>
        <taxon>Endopterygota</taxon>
        <taxon>Hymenoptera</taxon>
        <taxon>Apocrita</taxon>
        <taxon>Aculeata</taxon>
        <taxon>Formicoidea</taxon>
        <taxon>Formicidae</taxon>
        <taxon>Myrmicinae</taxon>
        <taxon>Temnothorax</taxon>
    </lineage>
</organism>
<evidence type="ECO:0000313" key="1">
    <source>
        <dbReference type="EMBL" id="TGZ54981.1"/>
    </source>
</evidence>
<comment type="caution">
    <text evidence="1">The sequence shown here is derived from an EMBL/GenBank/DDBJ whole genome shotgun (WGS) entry which is preliminary data.</text>
</comment>
<dbReference type="Proteomes" id="UP000310200">
    <property type="component" value="Unassembled WGS sequence"/>
</dbReference>
<reference evidence="1 2" key="1">
    <citation type="journal article" date="2019" name="Philos. Trans. R. Soc. Lond., B, Biol. Sci.">
        <title>Ant behaviour and brain gene expression of defending hosts depend on the ecological success of the intruding social parasite.</title>
        <authorList>
            <person name="Kaur R."/>
            <person name="Stoldt M."/>
            <person name="Jongepier E."/>
            <person name="Feldmeyer B."/>
            <person name="Menzel F."/>
            <person name="Bornberg-Bauer E."/>
            <person name="Foitzik S."/>
        </authorList>
    </citation>
    <scope>NUCLEOTIDE SEQUENCE [LARGE SCALE GENOMIC DNA]</scope>
    <source>
        <tissue evidence="1">Whole body</tissue>
    </source>
</reference>
<name>A0A4S2KY60_9HYME</name>
<proteinExistence type="predicted"/>
<dbReference type="EMBL" id="QBLH01000524">
    <property type="protein sequence ID" value="TGZ54981.1"/>
    <property type="molecule type" value="Genomic_DNA"/>
</dbReference>
<protein>
    <submittedName>
        <fullName evidence="1">Uncharacterized protein</fullName>
    </submittedName>
</protein>